<dbReference type="AlphaFoldDB" id="A0A0D3EN52"/>
<proteinExistence type="predicted"/>
<dbReference type="Proteomes" id="UP000026960">
    <property type="component" value="Chromosome 1"/>
</dbReference>
<feature type="region of interest" description="Disordered" evidence="1">
    <location>
        <begin position="77"/>
        <end position="104"/>
    </location>
</feature>
<dbReference type="PaxDb" id="65489-OBART01G13370.1"/>
<evidence type="ECO:0000256" key="1">
    <source>
        <dbReference type="SAM" id="MobiDB-lite"/>
    </source>
</evidence>
<name>A0A0D3EN52_9ORYZ</name>
<accession>A0A0D3EN52</accession>
<evidence type="ECO:0000313" key="2">
    <source>
        <dbReference type="EnsemblPlants" id="OBART01G13370.1"/>
    </source>
</evidence>
<feature type="compositionally biased region" description="Low complexity" evidence="1">
    <location>
        <begin position="86"/>
        <end position="97"/>
    </location>
</feature>
<reference evidence="2" key="1">
    <citation type="journal article" date="2009" name="Rice">
        <title>De Novo Next Generation Sequencing of Plant Genomes.</title>
        <authorList>
            <person name="Rounsley S."/>
            <person name="Marri P.R."/>
            <person name="Yu Y."/>
            <person name="He R."/>
            <person name="Sisneros N."/>
            <person name="Goicoechea J.L."/>
            <person name="Lee S.J."/>
            <person name="Angelova A."/>
            <person name="Kudrna D."/>
            <person name="Luo M."/>
            <person name="Affourtit J."/>
            <person name="Desany B."/>
            <person name="Knight J."/>
            <person name="Niazi F."/>
            <person name="Egholm M."/>
            <person name="Wing R.A."/>
        </authorList>
    </citation>
    <scope>NUCLEOTIDE SEQUENCE [LARGE SCALE GENOMIC DNA]</scope>
    <source>
        <strain evidence="2">cv. IRGC 105608</strain>
    </source>
</reference>
<dbReference type="EnsemblPlants" id="OBART01G13370.1">
    <property type="protein sequence ID" value="OBART01G13370.1"/>
    <property type="gene ID" value="OBART01G13370"/>
</dbReference>
<organism evidence="2">
    <name type="scientific">Oryza barthii</name>
    <dbReference type="NCBI Taxonomy" id="65489"/>
    <lineage>
        <taxon>Eukaryota</taxon>
        <taxon>Viridiplantae</taxon>
        <taxon>Streptophyta</taxon>
        <taxon>Embryophyta</taxon>
        <taxon>Tracheophyta</taxon>
        <taxon>Spermatophyta</taxon>
        <taxon>Magnoliopsida</taxon>
        <taxon>Liliopsida</taxon>
        <taxon>Poales</taxon>
        <taxon>Poaceae</taxon>
        <taxon>BOP clade</taxon>
        <taxon>Oryzoideae</taxon>
        <taxon>Oryzeae</taxon>
        <taxon>Oryzinae</taxon>
        <taxon>Oryza</taxon>
    </lineage>
</organism>
<dbReference type="HOGENOM" id="CLU_2254351_0_0_1"/>
<evidence type="ECO:0000313" key="3">
    <source>
        <dbReference type="Proteomes" id="UP000026960"/>
    </source>
</evidence>
<keyword evidence="3" id="KW-1185">Reference proteome</keyword>
<reference evidence="2" key="2">
    <citation type="submission" date="2015-03" db="UniProtKB">
        <authorList>
            <consortium name="EnsemblPlants"/>
        </authorList>
    </citation>
    <scope>IDENTIFICATION</scope>
</reference>
<protein>
    <submittedName>
        <fullName evidence="2">Uncharacterized protein</fullName>
    </submittedName>
</protein>
<sequence length="104" mass="11850">MGLETCIIITKTPTTCNLPMYYLIKAKGFNMSFNKEEVIEATYQNQLTTRRVSASHAIAKAQASRRVTMTKDMHPISQLHQQDYETTPNDSSNNTNSIYEKCKL</sequence>
<dbReference type="Gramene" id="OBART01G13370.1">
    <property type="protein sequence ID" value="OBART01G13370.1"/>
    <property type="gene ID" value="OBART01G13370"/>
</dbReference>